<dbReference type="AlphaFoldDB" id="A0A1F4NQY4"/>
<proteinExistence type="predicted"/>
<evidence type="ECO:0000313" key="1">
    <source>
        <dbReference type="EMBL" id="OGB73302.1"/>
    </source>
</evidence>
<gene>
    <name evidence="1" type="ORF">A3K51_00265</name>
</gene>
<accession>A0A1F4NQY4</accession>
<comment type="caution">
    <text evidence="1">The sequence shown here is derived from an EMBL/GenBank/DDBJ whole genome shotgun (WGS) entry which is preliminary data.</text>
</comment>
<name>A0A1F4NQY4_UNCK3</name>
<evidence type="ECO:0000313" key="2">
    <source>
        <dbReference type="Proteomes" id="UP000178085"/>
    </source>
</evidence>
<protein>
    <submittedName>
        <fullName evidence="1">Uncharacterized protein</fullName>
    </submittedName>
</protein>
<organism evidence="1 2">
    <name type="scientific">candidate division Kazan bacterium RIFCSPLOWO2_01_FULL_45_19</name>
    <dbReference type="NCBI Taxonomy" id="1798538"/>
    <lineage>
        <taxon>Bacteria</taxon>
        <taxon>Bacteria division Kazan-3B-28</taxon>
    </lineage>
</organism>
<dbReference type="EMBL" id="METD01000001">
    <property type="protein sequence ID" value="OGB73302.1"/>
    <property type="molecule type" value="Genomic_DNA"/>
</dbReference>
<sequence length="235" mass="27388">MGTKKGTVLVSDVKGEFTDLLAKLGGSNGEDWHKALDRFLRRENPWEHEKLPTWKNIRVPGNHLLSGREFLSHFQELNIKVLHPWPRRVLDDVKTFKRLWHDLHLVRVSARELELPGFYCDVTGRLTRREREDVSADNVASNLVYIRELRQHVPKMGLSPCPPEALLWLRLRYIDQPKGEKLLVWWESKPHELNNLPILENSEGELWIGAFSPNGLEMSEDACINLDQEIVFFKD</sequence>
<reference evidence="1 2" key="1">
    <citation type="journal article" date="2016" name="Nat. Commun.">
        <title>Thousands of microbial genomes shed light on interconnected biogeochemical processes in an aquifer system.</title>
        <authorList>
            <person name="Anantharaman K."/>
            <person name="Brown C.T."/>
            <person name="Hug L.A."/>
            <person name="Sharon I."/>
            <person name="Castelle C.J."/>
            <person name="Probst A.J."/>
            <person name="Thomas B.C."/>
            <person name="Singh A."/>
            <person name="Wilkins M.J."/>
            <person name="Karaoz U."/>
            <person name="Brodie E.L."/>
            <person name="Williams K.H."/>
            <person name="Hubbard S.S."/>
            <person name="Banfield J.F."/>
        </authorList>
    </citation>
    <scope>NUCLEOTIDE SEQUENCE [LARGE SCALE GENOMIC DNA]</scope>
</reference>
<dbReference type="Proteomes" id="UP000178085">
    <property type="component" value="Unassembled WGS sequence"/>
</dbReference>